<evidence type="ECO:0000259" key="1">
    <source>
        <dbReference type="Pfam" id="PF20815"/>
    </source>
</evidence>
<dbReference type="InterPro" id="IPR049311">
    <property type="entry name" value="GIY_YIG_cat"/>
</dbReference>
<dbReference type="Pfam" id="PF20815">
    <property type="entry name" value="GIY_YIG_2"/>
    <property type="match status" value="1"/>
</dbReference>
<proteinExistence type="predicted"/>
<comment type="caution">
    <text evidence="2">The sequence shown here is derived from an EMBL/GenBank/DDBJ whole genome shotgun (WGS) entry which is preliminary data.</text>
</comment>
<reference evidence="2 3" key="1">
    <citation type="submission" date="2019-11" db="EMBL/GenBank/DDBJ databases">
        <title>Description of Pedobacter sp. LMG 31462T.</title>
        <authorList>
            <person name="Carlier A."/>
            <person name="Qi S."/>
            <person name="Vandamme P."/>
        </authorList>
    </citation>
    <scope>NUCLEOTIDE SEQUENCE [LARGE SCALE GENOMIC DNA]</scope>
    <source>
        <strain evidence="2 3">LMG 31462</strain>
    </source>
</reference>
<protein>
    <recommendedName>
        <fullName evidence="1">GIY-YIG catalytic domain-containing protein</fullName>
    </recommendedName>
</protein>
<organism evidence="2 3">
    <name type="scientific">Pedobacter gandavensis</name>
    <dbReference type="NCBI Taxonomy" id="2679963"/>
    <lineage>
        <taxon>Bacteria</taxon>
        <taxon>Pseudomonadati</taxon>
        <taxon>Bacteroidota</taxon>
        <taxon>Sphingobacteriia</taxon>
        <taxon>Sphingobacteriales</taxon>
        <taxon>Sphingobacteriaceae</taxon>
        <taxon>Pedobacter</taxon>
    </lineage>
</organism>
<accession>A0ABR6EZ71</accession>
<evidence type="ECO:0000313" key="3">
    <source>
        <dbReference type="Proteomes" id="UP000636110"/>
    </source>
</evidence>
<keyword evidence="3" id="KW-1185">Reference proteome</keyword>
<dbReference type="EMBL" id="WNXC01000006">
    <property type="protein sequence ID" value="MBB2150559.1"/>
    <property type="molecule type" value="Genomic_DNA"/>
</dbReference>
<evidence type="ECO:0000313" key="2">
    <source>
        <dbReference type="EMBL" id="MBB2150559.1"/>
    </source>
</evidence>
<feature type="domain" description="GIY-YIG catalytic" evidence="1">
    <location>
        <begin position="30"/>
        <end position="178"/>
    </location>
</feature>
<name>A0ABR6EZ71_9SPHI</name>
<sequence>MLENILQSIRDTAKLIDGHLDYPTCPGIYAFMLKDNASLKEFGTQHQIIYVGIAKESLKKRDLGNHFKSSSTGSSTLRRSIGAILKEELSLIAFSRNGTNNKREILNYTFNDAGNNTLTKWMLKNLIIGYWKDGHSIPYSKLRSLEEDVIKILKPTLDLDARTKKYNVLANHLDNLRKVCREEALKDLKK</sequence>
<dbReference type="RefSeq" id="WP_182959619.1">
    <property type="nucleotide sequence ID" value="NZ_WNXC01000006.1"/>
</dbReference>
<dbReference type="Proteomes" id="UP000636110">
    <property type="component" value="Unassembled WGS sequence"/>
</dbReference>
<gene>
    <name evidence="2" type="ORF">GM920_16800</name>
</gene>